<dbReference type="PANTHER" id="PTHR24056">
    <property type="entry name" value="CELL DIVISION PROTEIN KINASE"/>
    <property type="match status" value="1"/>
</dbReference>
<dbReference type="InterPro" id="IPR050108">
    <property type="entry name" value="CDK"/>
</dbReference>
<proteinExistence type="inferred from homology"/>
<evidence type="ECO:0000256" key="6">
    <source>
        <dbReference type="ARBA" id="ARBA00022840"/>
    </source>
</evidence>
<dbReference type="InterPro" id="IPR011009">
    <property type="entry name" value="Kinase-like_dom_sf"/>
</dbReference>
<feature type="region of interest" description="Disordered" evidence="8">
    <location>
        <begin position="475"/>
        <end position="598"/>
    </location>
</feature>
<sequence length="733" mass="81656">MGCVNSKKADARTYSSSTFSPPAPLVDSNLRNRTNASARVNTIVEPQPVAAETIVAVAVSSSRGNSEVVAPESQKGEEKSEEPAWELKDSSSSSSSSSSKMGNSRTRGSLNMRLGLSYSHRFVEAEMNAAGWPTWLTSIAGEAIQGWIPLKTDSFEKLDKIGQGTYSSVFQAREVESGRIFALKKVRFDNFQPESIRFMAREIIILRALDHPNIMKLEGIITSKLSNSIYLVFEYMEHDFAGLLSSPDIKFSDSQIKCYMRQLLSGLEHCHLQGIMHRDIKVSNVLVNNEGIVKIGDFGLANTVSPNNKHSLTSRVVTLWYRPPELLMGSTHYGVSVDLWSVGCVFAELFLGKPILKGRTEVEQLHKIFKLCGSPPDDFWKKSKLPLATMFKPQTNYESTLQERCKGLPVTAVNLIETLLSIDPYKRGTASSALMSEYFTTKPYACSPSILPKYPPRKELDAKIQEDVYRKKKGGKAREAVASRRQRRVHKVLEDPNGVSKPALKENFSQNSSRDDGKVHLTKGKVGAMHKEPPKPSFDANSEASQMTNHSNGDSFYSGQAPVTGSSGFTWAKRRKPDASSTLSDSSRSKVSGLDPTFAKGTYDLTKHGIDVSERKYIYNPSHQDHNSKHAVTKNQARLCRRGSFDSADTYHSNYYMDFVPAQKINTQVNGQGHRKHGDPAVEQSIPTMIPASKNDELLHWDENNRQRSVRKSRFGRGKENNFEELGTQNLLK</sequence>
<dbReference type="PROSITE" id="PS50011">
    <property type="entry name" value="PROTEIN_KINASE_DOM"/>
    <property type="match status" value="1"/>
</dbReference>
<feature type="binding site" evidence="7">
    <location>
        <position position="184"/>
    </location>
    <ligand>
        <name>ATP</name>
        <dbReference type="ChEBI" id="CHEBI:30616"/>
    </ligand>
</feature>
<dbReference type="SMART" id="SM00220">
    <property type="entry name" value="S_TKc"/>
    <property type="match status" value="1"/>
</dbReference>
<reference evidence="10 11" key="1">
    <citation type="submission" date="2024-01" db="EMBL/GenBank/DDBJ databases">
        <title>The genomes of 5 underutilized Papilionoideae crops provide insights into root nodulation and disease resistanc.</title>
        <authorList>
            <person name="Yuan L."/>
        </authorList>
    </citation>
    <scope>NUCLEOTIDE SEQUENCE [LARGE SCALE GENOMIC DNA]</scope>
    <source>
        <strain evidence="10">ZHUSHIDOU_FW_LH</strain>
        <tissue evidence="10">Leaf</tissue>
    </source>
</reference>
<protein>
    <recommendedName>
        <fullName evidence="9">Protein kinase domain-containing protein</fullName>
    </recommendedName>
</protein>
<evidence type="ECO:0000256" key="1">
    <source>
        <dbReference type="ARBA" id="ARBA00006485"/>
    </source>
</evidence>
<feature type="compositionally biased region" description="Low complexity" evidence="8">
    <location>
        <begin position="580"/>
        <end position="592"/>
    </location>
</feature>
<keyword evidence="6 7" id="KW-0067">ATP-binding</keyword>
<evidence type="ECO:0000256" key="5">
    <source>
        <dbReference type="ARBA" id="ARBA00022777"/>
    </source>
</evidence>
<keyword evidence="2" id="KW-0723">Serine/threonine-protein kinase</keyword>
<feature type="compositionally biased region" description="Basic and acidic residues" evidence="8">
    <location>
        <begin position="74"/>
        <end position="89"/>
    </location>
</feature>
<dbReference type="CDD" id="cd07840">
    <property type="entry name" value="STKc_CDK9_like"/>
    <property type="match status" value="1"/>
</dbReference>
<dbReference type="InterPro" id="IPR008271">
    <property type="entry name" value="Ser/Thr_kinase_AS"/>
</dbReference>
<keyword evidence="5" id="KW-0418">Kinase</keyword>
<dbReference type="AlphaFoldDB" id="A0AAN9FDD6"/>
<name>A0AAN9FDD6_CROPI</name>
<evidence type="ECO:0000256" key="8">
    <source>
        <dbReference type="SAM" id="MobiDB-lite"/>
    </source>
</evidence>
<dbReference type="InterPro" id="IPR017441">
    <property type="entry name" value="Protein_kinase_ATP_BS"/>
</dbReference>
<feature type="compositionally biased region" description="Low complexity" evidence="8">
    <location>
        <begin position="90"/>
        <end position="99"/>
    </location>
</feature>
<dbReference type="GO" id="GO:0005634">
    <property type="term" value="C:nucleus"/>
    <property type="evidence" value="ECO:0007669"/>
    <property type="project" value="TreeGrafter"/>
</dbReference>
<dbReference type="GO" id="GO:0032968">
    <property type="term" value="P:positive regulation of transcription elongation by RNA polymerase II"/>
    <property type="evidence" value="ECO:0007669"/>
    <property type="project" value="TreeGrafter"/>
</dbReference>
<comment type="similarity">
    <text evidence="1">Belongs to the protein kinase superfamily. CMGC Ser/Thr protein kinase family. CDC2/CDKX subfamily.</text>
</comment>
<dbReference type="PROSITE" id="PS00108">
    <property type="entry name" value="PROTEIN_KINASE_ST"/>
    <property type="match status" value="1"/>
</dbReference>
<keyword evidence="3" id="KW-0808">Transferase</keyword>
<dbReference type="Gene3D" id="3.30.200.20">
    <property type="entry name" value="Phosphorylase Kinase, domain 1"/>
    <property type="match status" value="1"/>
</dbReference>
<evidence type="ECO:0000256" key="7">
    <source>
        <dbReference type="PROSITE-ProRule" id="PRU10141"/>
    </source>
</evidence>
<dbReference type="Gene3D" id="1.10.510.10">
    <property type="entry name" value="Transferase(Phosphotransferase) domain 1"/>
    <property type="match status" value="1"/>
</dbReference>
<feature type="compositionally biased region" description="Polar residues" evidence="8">
    <location>
        <begin position="539"/>
        <end position="569"/>
    </location>
</feature>
<accession>A0AAN9FDD6</accession>
<evidence type="ECO:0000313" key="10">
    <source>
        <dbReference type="EMBL" id="KAK7273380.1"/>
    </source>
</evidence>
<keyword evidence="4 7" id="KW-0547">Nucleotide-binding</keyword>
<dbReference type="Pfam" id="PF00069">
    <property type="entry name" value="Pkinase"/>
    <property type="match status" value="1"/>
</dbReference>
<dbReference type="GO" id="GO:0005524">
    <property type="term" value="F:ATP binding"/>
    <property type="evidence" value="ECO:0007669"/>
    <property type="project" value="UniProtKB-UniRule"/>
</dbReference>
<feature type="region of interest" description="Disordered" evidence="8">
    <location>
        <begin position="1"/>
        <end position="31"/>
    </location>
</feature>
<keyword evidence="11" id="KW-1185">Reference proteome</keyword>
<dbReference type="InterPro" id="IPR000719">
    <property type="entry name" value="Prot_kinase_dom"/>
</dbReference>
<evidence type="ECO:0000259" key="9">
    <source>
        <dbReference type="PROSITE" id="PS50011"/>
    </source>
</evidence>
<dbReference type="PROSITE" id="PS00107">
    <property type="entry name" value="PROTEIN_KINASE_ATP"/>
    <property type="match status" value="1"/>
</dbReference>
<evidence type="ECO:0000256" key="2">
    <source>
        <dbReference type="ARBA" id="ARBA00022527"/>
    </source>
</evidence>
<comment type="caution">
    <text evidence="10">The sequence shown here is derived from an EMBL/GenBank/DDBJ whole genome shotgun (WGS) entry which is preliminary data.</text>
</comment>
<dbReference type="GO" id="GO:0008353">
    <property type="term" value="F:RNA polymerase II CTD heptapeptide repeat kinase activity"/>
    <property type="evidence" value="ECO:0007669"/>
    <property type="project" value="TreeGrafter"/>
</dbReference>
<dbReference type="FunFam" id="1.10.510.10:FF:000043">
    <property type="entry name" value="probable serine/threonine-protein kinase At1g54610"/>
    <property type="match status" value="1"/>
</dbReference>
<gene>
    <name evidence="10" type="ORF">RIF29_14429</name>
</gene>
<dbReference type="FunFam" id="3.30.200.20:FF:000021">
    <property type="entry name" value="probable serine/threonine-protein kinase At1g54610"/>
    <property type="match status" value="1"/>
</dbReference>
<evidence type="ECO:0000313" key="11">
    <source>
        <dbReference type="Proteomes" id="UP001372338"/>
    </source>
</evidence>
<feature type="domain" description="Protein kinase" evidence="9">
    <location>
        <begin position="155"/>
        <end position="439"/>
    </location>
</feature>
<evidence type="ECO:0000256" key="4">
    <source>
        <dbReference type="ARBA" id="ARBA00022741"/>
    </source>
</evidence>
<dbReference type="GO" id="GO:0000307">
    <property type="term" value="C:cyclin-dependent protein kinase holoenzyme complex"/>
    <property type="evidence" value="ECO:0007669"/>
    <property type="project" value="TreeGrafter"/>
</dbReference>
<dbReference type="SUPFAM" id="SSF56112">
    <property type="entry name" value="Protein kinase-like (PK-like)"/>
    <property type="match status" value="1"/>
</dbReference>
<dbReference type="Proteomes" id="UP001372338">
    <property type="component" value="Unassembled WGS sequence"/>
</dbReference>
<feature type="region of interest" description="Disordered" evidence="8">
    <location>
        <begin position="61"/>
        <end position="108"/>
    </location>
</feature>
<dbReference type="EMBL" id="JAYWIO010000003">
    <property type="protein sequence ID" value="KAK7273380.1"/>
    <property type="molecule type" value="Genomic_DNA"/>
</dbReference>
<organism evidence="10 11">
    <name type="scientific">Crotalaria pallida</name>
    <name type="common">Smooth rattlebox</name>
    <name type="synonym">Crotalaria striata</name>
    <dbReference type="NCBI Taxonomy" id="3830"/>
    <lineage>
        <taxon>Eukaryota</taxon>
        <taxon>Viridiplantae</taxon>
        <taxon>Streptophyta</taxon>
        <taxon>Embryophyta</taxon>
        <taxon>Tracheophyta</taxon>
        <taxon>Spermatophyta</taxon>
        <taxon>Magnoliopsida</taxon>
        <taxon>eudicotyledons</taxon>
        <taxon>Gunneridae</taxon>
        <taxon>Pentapetalae</taxon>
        <taxon>rosids</taxon>
        <taxon>fabids</taxon>
        <taxon>Fabales</taxon>
        <taxon>Fabaceae</taxon>
        <taxon>Papilionoideae</taxon>
        <taxon>50 kb inversion clade</taxon>
        <taxon>genistoids sensu lato</taxon>
        <taxon>core genistoids</taxon>
        <taxon>Crotalarieae</taxon>
        <taxon>Crotalaria</taxon>
    </lineage>
</organism>
<dbReference type="PANTHER" id="PTHR24056:SF188">
    <property type="entry name" value="CYCLIN-DEPENDENT KINASE C-2 C"/>
    <property type="match status" value="1"/>
</dbReference>
<evidence type="ECO:0000256" key="3">
    <source>
        <dbReference type="ARBA" id="ARBA00022679"/>
    </source>
</evidence>